<dbReference type="AlphaFoldDB" id="A0A060C338"/>
<feature type="non-terminal residue" evidence="1">
    <location>
        <position position="85"/>
    </location>
</feature>
<reference evidence="1" key="1">
    <citation type="journal article" date="2013" name="Environ. Microbiol.">
        <title>Seasonally variable intestinal metagenomes of the red palm weevil (Rhynchophorus ferrugineus).</title>
        <authorList>
            <person name="Jia S."/>
            <person name="Zhang X."/>
            <person name="Zhang G."/>
            <person name="Yin A."/>
            <person name="Zhang S."/>
            <person name="Li F."/>
            <person name="Wang L."/>
            <person name="Zhao D."/>
            <person name="Yun Q."/>
            <person name="Tala"/>
            <person name="Wang J."/>
            <person name="Sun G."/>
            <person name="Baabdullah M."/>
            <person name="Yu X."/>
            <person name="Hu S."/>
            <person name="Al-Mssallem I.S."/>
            <person name="Yu J."/>
        </authorList>
    </citation>
    <scope>NUCLEOTIDE SEQUENCE</scope>
</reference>
<feature type="non-terminal residue" evidence="1">
    <location>
        <position position="1"/>
    </location>
</feature>
<proteinExistence type="predicted"/>
<evidence type="ECO:0000313" key="1">
    <source>
        <dbReference type="EMBL" id="AIA87171.1"/>
    </source>
</evidence>
<protein>
    <submittedName>
        <fullName evidence="1">CAZy families GT2|CE4|GH18 protein</fullName>
    </submittedName>
</protein>
<name>A0A060C338_9BACI</name>
<organism evidence="1">
    <name type="scientific">uncultured Bacillus sp</name>
    <dbReference type="NCBI Taxonomy" id="83428"/>
    <lineage>
        <taxon>Bacteria</taxon>
        <taxon>Bacillati</taxon>
        <taxon>Bacillota</taxon>
        <taxon>Bacilli</taxon>
        <taxon>Bacillales</taxon>
        <taxon>Bacillaceae</taxon>
        <taxon>Bacillus</taxon>
        <taxon>environmental samples</taxon>
    </lineage>
</organism>
<dbReference type="EMBL" id="KF119903">
    <property type="protein sequence ID" value="AIA87171.1"/>
    <property type="molecule type" value="Genomic_DNA"/>
</dbReference>
<dbReference type="InterPro" id="IPR029070">
    <property type="entry name" value="Chitinase_insertion_sf"/>
</dbReference>
<sequence length="85" mass="9188">ASGDAAESLSFADTMNLCGENHLQVAWDSTTQTPYFTYRENGNDHVVWFLDGATLYNAVQQADAAGTGGVALWRLGTEDDTAWSI</sequence>
<accession>A0A060C338</accession>
<dbReference type="Gene3D" id="3.10.50.10">
    <property type="match status" value="1"/>
</dbReference>